<dbReference type="InterPro" id="IPR003673">
    <property type="entry name" value="CoA-Trfase_fam_III"/>
</dbReference>
<proteinExistence type="predicted"/>
<dbReference type="Pfam" id="PF02515">
    <property type="entry name" value="CoA_transf_3"/>
    <property type="match status" value="1"/>
</dbReference>
<evidence type="ECO:0000313" key="2">
    <source>
        <dbReference type="Proteomes" id="UP000602745"/>
    </source>
</evidence>
<keyword evidence="1" id="KW-0808">Transferase</keyword>
<dbReference type="GO" id="GO:0016740">
    <property type="term" value="F:transferase activity"/>
    <property type="evidence" value="ECO:0007669"/>
    <property type="project" value="UniProtKB-KW"/>
</dbReference>
<dbReference type="Proteomes" id="UP000602745">
    <property type="component" value="Unassembled WGS sequence"/>
</dbReference>
<sequence>MYPDRMMPTLHDLLASVGWEDAPVERLEVTDNGLALATPWPVTANALAVLAAVGLASSCLREQRGGGQTAVRLDTRQAGLAMANSSYLTVDGTAAKFRDPFTGIYEAADDRHVFLHGNFPHLREGLMRMLGATDLEGVRARARERDAFGIEADAIAGNWCAGVVRSRAEWLGTLQAAAVRALPLLEIRRIGDAPPRRMPAGEGPLGGLRMLDLSRVIAGPMAGRTFAEHGGEVLLVSGPQLPFIQSLVIDTGFGKRSATIDLSQASGRSTFSNLLASADVLMDAYRPGALAAKGYSPDELAASRPGIIHVDLTAFSRAGPWRMRRGYDSLVQATSGMCWRDDGSPPKNLPCQPLDYLSGYLAAFGIMLCLLRQMDEGGTWSVALSLARTAEWMWDTYEALGQEQGFPAQNPASGEVADLRQDYATAFGVVGALKPPLQDAAWRWARPPVPLGNDAPVW</sequence>
<dbReference type="Gene3D" id="3.40.50.10540">
    <property type="entry name" value="Crotonobetainyl-coa:carnitine coa-transferase, domain 1"/>
    <property type="match status" value="1"/>
</dbReference>
<evidence type="ECO:0000313" key="1">
    <source>
        <dbReference type="EMBL" id="GGE37856.1"/>
    </source>
</evidence>
<dbReference type="AlphaFoldDB" id="A0A8J2VSY8"/>
<name>A0A8J2VSY8_9RHOB</name>
<dbReference type="PANTHER" id="PTHR48228">
    <property type="entry name" value="SUCCINYL-COA--D-CITRAMALATE COA-TRANSFERASE"/>
    <property type="match status" value="1"/>
</dbReference>
<accession>A0A8J2VSY8</accession>
<protein>
    <submittedName>
        <fullName evidence="1">CoA transferase</fullName>
    </submittedName>
</protein>
<dbReference type="InterPro" id="IPR023606">
    <property type="entry name" value="CoA-Trfase_III_dom_1_sf"/>
</dbReference>
<dbReference type="RefSeq" id="WP_188408949.1">
    <property type="nucleotide sequence ID" value="NZ_BMCP01000001.1"/>
</dbReference>
<reference evidence="1" key="1">
    <citation type="journal article" date="2014" name="Int. J. Syst. Evol. Microbiol.">
        <title>Complete genome sequence of Corynebacterium casei LMG S-19264T (=DSM 44701T), isolated from a smear-ripened cheese.</title>
        <authorList>
            <consortium name="US DOE Joint Genome Institute (JGI-PGF)"/>
            <person name="Walter F."/>
            <person name="Albersmeier A."/>
            <person name="Kalinowski J."/>
            <person name="Ruckert C."/>
        </authorList>
    </citation>
    <scope>NUCLEOTIDE SEQUENCE</scope>
    <source>
        <strain evidence="1">CCM 7684</strain>
    </source>
</reference>
<organism evidence="1 2">
    <name type="scientific">Agaricicola taiwanensis</name>
    <dbReference type="NCBI Taxonomy" id="591372"/>
    <lineage>
        <taxon>Bacteria</taxon>
        <taxon>Pseudomonadati</taxon>
        <taxon>Pseudomonadota</taxon>
        <taxon>Alphaproteobacteria</taxon>
        <taxon>Rhodobacterales</taxon>
        <taxon>Paracoccaceae</taxon>
        <taxon>Agaricicola</taxon>
    </lineage>
</organism>
<dbReference type="InterPro" id="IPR050509">
    <property type="entry name" value="CoA-transferase_III"/>
</dbReference>
<dbReference type="EMBL" id="BMCP01000001">
    <property type="protein sequence ID" value="GGE37856.1"/>
    <property type="molecule type" value="Genomic_DNA"/>
</dbReference>
<gene>
    <name evidence="1" type="ORF">GCM10007276_14070</name>
</gene>
<dbReference type="PANTHER" id="PTHR48228:SF4">
    <property type="entry name" value="BLR3030 PROTEIN"/>
    <property type="match status" value="1"/>
</dbReference>
<keyword evidence="2" id="KW-1185">Reference proteome</keyword>
<dbReference type="SUPFAM" id="SSF89796">
    <property type="entry name" value="CoA-transferase family III (CaiB/BaiF)"/>
    <property type="match status" value="2"/>
</dbReference>
<reference evidence="1" key="2">
    <citation type="submission" date="2020-09" db="EMBL/GenBank/DDBJ databases">
        <authorList>
            <person name="Sun Q."/>
            <person name="Sedlacek I."/>
        </authorList>
    </citation>
    <scope>NUCLEOTIDE SEQUENCE</scope>
    <source>
        <strain evidence="1">CCM 7684</strain>
    </source>
</reference>
<comment type="caution">
    <text evidence="1">The sequence shown here is derived from an EMBL/GenBank/DDBJ whole genome shotgun (WGS) entry which is preliminary data.</text>
</comment>